<dbReference type="CDD" id="cd00570">
    <property type="entry name" value="GST_N_family"/>
    <property type="match status" value="1"/>
</dbReference>
<dbReference type="AlphaFoldDB" id="A0A7S1SGN4"/>
<evidence type="ECO:0000259" key="1">
    <source>
        <dbReference type="Pfam" id="PF13417"/>
    </source>
</evidence>
<evidence type="ECO:0000313" key="2">
    <source>
        <dbReference type="EMBL" id="CAD9198119.1"/>
    </source>
</evidence>
<organism evidence="2">
    <name type="scientific">Tetraselmis chuii</name>
    <dbReference type="NCBI Taxonomy" id="63592"/>
    <lineage>
        <taxon>Eukaryota</taxon>
        <taxon>Viridiplantae</taxon>
        <taxon>Chlorophyta</taxon>
        <taxon>core chlorophytes</taxon>
        <taxon>Chlorodendrophyceae</taxon>
        <taxon>Chlorodendrales</taxon>
        <taxon>Chlorodendraceae</taxon>
        <taxon>Tetraselmis</taxon>
    </lineage>
</organism>
<proteinExistence type="predicted"/>
<protein>
    <recommendedName>
        <fullName evidence="1">GST N-terminal domain-containing protein</fullName>
    </recommendedName>
</protein>
<dbReference type="SUPFAM" id="SSF52833">
    <property type="entry name" value="Thioredoxin-like"/>
    <property type="match status" value="1"/>
</dbReference>
<dbReference type="Pfam" id="PF13417">
    <property type="entry name" value="GST_N_3"/>
    <property type="match status" value="1"/>
</dbReference>
<dbReference type="InterPro" id="IPR004045">
    <property type="entry name" value="Glutathione_S-Trfase_N"/>
</dbReference>
<accession>A0A7S1SGN4</accession>
<dbReference type="EMBL" id="HBGG01000619">
    <property type="protein sequence ID" value="CAD9198119.1"/>
    <property type="molecule type" value="Transcribed_RNA"/>
</dbReference>
<gene>
    <name evidence="2" type="ORF">TCHU04912_LOCUS352</name>
</gene>
<name>A0A7S1SGN4_9CHLO</name>
<sequence>MADNNTLYVIPFSHFCNAGRWALQASGIPFREVHALPGLHRLPFIFPAKDSSGDRVTPYLRKSDGEFVRSSWDILEWAGRGAVPAEVKGLLDGVVGPAVRSIFYSHVLDHPYFDKQVAQSSWAQQAIWSVAGGKIKGVLKGLMVKDDEYIAGEMEKLATGWANLTEMLQREGEGNPFRILDDGKPNSSCIALCAIAGALLGPENQFGGAVESIPLEYWPEGLASLREQYRATPLGEFILSTYKETRMLSVHGLTKL</sequence>
<feature type="domain" description="GST N-terminal" evidence="1">
    <location>
        <begin position="7"/>
        <end position="77"/>
    </location>
</feature>
<dbReference type="InterPro" id="IPR036249">
    <property type="entry name" value="Thioredoxin-like_sf"/>
</dbReference>
<reference evidence="2" key="1">
    <citation type="submission" date="2021-01" db="EMBL/GenBank/DDBJ databases">
        <authorList>
            <person name="Corre E."/>
            <person name="Pelletier E."/>
            <person name="Niang G."/>
            <person name="Scheremetjew M."/>
            <person name="Finn R."/>
            <person name="Kale V."/>
            <person name="Holt S."/>
            <person name="Cochrane G."/>
            <person name="Meng A."/>
            <person name="Brown T."/>
            <person name="Cohen L."/>
        </authorList>
    </citation>
    <scope>NUCLEOTIDE SEQUENCE</scope>
    <source>
        <strain evidence="2">PLY429</strain>
    </source>
</reference>